<evidence type="ECO:0000313" key="9">
    <source>
        <dbReference type="EMBL" id="GLK86843.1"/>
    </source>
</evidence>
<comment type="function">
    <text evidence="6">Responsible for synthesis of pseudouridine from uracil.</text>
</comment>
<dbReference type="InterPro" id="IPR002942">
    <property type="entry name" value="S4_RNA-bd"/>
</dbReference>
<dbReference type="PANTHER" id="PTHR21600">
    <property type="entry name" value="MITOCHONDRIAL RNA PSEUDOURIDINE SYNTHASE"/>
    <property type="match status" value="1"/>
</dbReference>
<dbReference type="SUPFAM" id="SSF55174">
    <property type="entry name" value="Alpha-L RNA-binding motif"/>
    <property type="match status" value="1"/>
</dbReference>
<comment type="similarity">
    <text evidence="1 6">Belongs to the pseudouridine synthase RluA family.</text>
</comment>
<dbReference type="NCBIfam" id="TIGR00005">
    <property type="entry name" value="rluA_subfam"/>
    <property type="match status" value="1"/>
</dbReference>
<dbReference type="InterPro" id="IPR006225">
    <property type="entry name" value="PsdUridine_synth_RluC/D"/>
</dbReference>
<feature type="region of interest" description="Disordered" evidence="7">
    <location>
        <begin position="1"/>
        <end position="20"/>
    </location>
</feature>
<dbReference type="EC" id="5.4.99.-" evidence="6"/>
<evidence type="ECO:0000256" key="4">
    <source>
        <dbReference type="PIRSR" id="PIRSR606225-1"/>
    </source>
</evidence>
<feature type="active site" evidence="4">
    <location>
        <position position="161"/>
    </location>
</feature>
<dbReference type="InterPro" id="IPR020103">
    <property type="entry name" value="PsdUridine_synth_cat_dom_sf"/>
</dbReference>
<dbReference type="Gene3D" id="3.10.290.10">
    <property type="entry name" value="RNA-binding S4 domain"/>
    <property type="match status" value="1"/>
</dbReference>
<evidence type="ECO:0000256" key="2">
    <source>
        <dbReference type="ARBA" id="ARBA00023235"/>
    </source>
</evidence>
<feature type="domain" description="RNA-binding S4" evidence="8">
    <location>
        <begin position="36"/>
        <end position="101"/>
    </location>
</feature>
<evidence type="ECO:0000256" key="6">
    <source>
        <dbReference type="RuleBase" id="RU362028"/>
    </source>
</evidence>
<organism evidence="9 10">
    <name type="scientific">Ancylobacter defluvii</name>
    <dbReference type="NCBI Taxonomy" id="1282440"/>
    <lineage>
        <taxon>Bacteria</taxon>
        <taxon>Pseudomonadati</taxon>
        <taxon>Pseudomonadota</taxon>
        <taxon>Alphaproteobacteria</taxon>
        <taxon>Hyphomicrobiales</taxon>
        <taxon>Xanthobacteraceae</taxon>
        <taxon>Ancylobacter</taxon>
    </lineage>
</organism>
<name>A0A9W6K4H2_9HYPH</name>
<dbReference type="Gene3D" id="3.30.2350.10">
    <property type="entry name" value="Pseudouridine synthase"/>
    <property type="match status" value="1"/>
</dbReference>
<evidence type="ECO:0000256" key="3">
    <source>
        <dbReference type="ARBA" id="ARBA00036882"/>
    </source>
</evidence>
<dbReference type="SMART" id="SM00363">
    <property type="entry name" value="S4"/>
    <property type="match status" value="1"/>
</dbReference>
<dbReference type="CDD" id="cd00165">
    <property type="entry name" value="S4"/>
    <property type="match status" value="1"/>
</dbReference>
<dbReference type="GO" id="GO:0003723">
    <property type="term" value="F:RNA binding"/>
    <property type="evidence" value="ECO:0007669"/>
    <property type="project" value="UniProtKB-KW"/>
</dbReference>
<dbReference type="RefSeq" id="WP_213363874.1">
    <property type="nucleotide sequence ID" value="NZ_BSFM01000021.1"/>
</dbReference>
<keyword evidence="5" id="KW-0694">RNA-binding</keyword>
<dbReference type="InterPro" id="IPR006145">
    <property type="entry name" value="PsdUridine_synth_RsuA/RluA"/>
</dbReference>
<gene>
    <name evidence="9" type="ORF">GCM10017653_49130</name>
</gene>
<protein>
    <recommendedName>
        <fullName evidence="6">Pseudouridine synthase</fullName>
        <ecNumber evidence="6">5.4.99.-</ecNumber>
    </recommendedName>
</protein>
<evidence type="ECO:0000256" key="1">
    <source>
        <dbReference type="ARBA" id="ARBA00010876"/>
    </source>
</evidence>
<dbReference type="InterPro" id="IPR050188">
    <property type="entry name" value="RluA_PseudoU_synthase"/>
</dbReference>
<dbReference type="InterPro" id="IPR036986">
    <property type="entry name" value="S4_RNA-bd_sf"/>
</dbReference>
<comment type="caution">
    <text evidence="9">The sequence shown here is derived from an EMBL/GenBank/DDBJ whole genome shotgun (WGS) entry which is preliminary data.</text>
</comment>
<dbReference type="GO" id="GO:0000455">
    <property type="term" value="P:enzyme-directed rRNA pseudouridine synthesis"/>
    <property type="evidence" value="ECO:0007669"/>
    <property type="project" value="UniProtKB-ARBA"/>
</dbReference>
<comment type="catalytic activity">
    <reaction evidence="3">
        <text>uridine(1911/1915/1917) in 23S rRNA = pseudouridine(1911/1915/1917) in 23S rRNA</text>
        <dbReference type="Rhea" id="RHEA:42524"/>
        <dbReference type="Rhea" id="RHEA-COMP:10097"/>
        <dbReference type="Rhea" id="RHEA-COMP:10098"/>
        <dbReference type="ChEBI" id="CHEBI:65314"/>
        <dbReference type="ChEBI" id="CHEBI:65315"/>
        <dbReference type="EC" id="5.4.99.23"/>
    </reaction>
</comment>
<reference evidence="9" key="1">
    <citation type="journal article" date="2014" name="Int. J. Syst. Evol. Microbiol.">
        <title>Complete genome sequence of Corynebacterium casei LMG S-19264T (=DSM 44701T), isolated from a smear-ripened cheese.</title>
        <authorList>
            <consortium name="US DOE Joint Genome Institute (JGI-PGF)"/>
            <person name="Walter F."/>
            <person name="Albersmeier A."/>
            <person name="Kalinowski J."/>
            <person name="Ruckert C."/>
        </authorList>
    </citation>
    <scope>NUCLEOTIDE SEQUENCE</scope>
    <source>
        <strain evidence="9">VKM B-2789</strain>
    </source>
</reference>
<evidence type="ECO:0000259" key="8">
    <source>
        <dbReference type="SMART" id="SM00363"/>
    </source>
</evidence>
<dbReference type="PROSITE" id="PS01129">
    <property type="entry name" value="PSI_RLU"/>
    <property type="match status" value="1"/>
</dbReference>
<dbReference type="GO" id="GO:0160140">
    <property type="term" value="F:23S rRNA pseudouridine(1911/1915/1917) synthase activity"/>
    <property type="evidence" value="ECO:0007669"/>
    <property type="project" value="UniProtKB-EC"/>
</dbReference>
<dbReference type="PANTHER" id="PTHR21600:SF44">
    <property type="entry name" value="RIBOSOMAL LARGE SUBUNIT PSEUDOURIDINE SYNTHASE D"/>
    <property type="match status" value="1"/>
</dbReference>
<comment type="catalytic activity">
    <reaction evidence="6">
        <text>a uridine in RNA = a pseudouridine in RNA</text>
        <dbReference type="Rhea" id="RHEA:48348"/>
        <dbReference type="Rhea" id="RHEA-COMP:12068"/>
        <dbReference type="Rhea" id="RHEA-COMP:12069"/>
        <dbReference type="ChEBI" id="CHEBI:65314"/>
        <dbReference type="ChEBI" id="CHEBI:65315"/>
    </reaction>
</comment>
<dbReference type="AlphaFoldDB" id="A0A9W6K4H2"/>
<proteinExistence type="inferred from homology"/>
<dbReference type="InterPro" id="IPR006224">
    <property type="entry name" value="PsdUridine_synth_RluA-like_CS"/>
</dbReference>
<accession>A0A9W6K4H2</accession>
<dbReference type="Pfam" id="PF00849">
    <property type="entry name" value="PseudoU_synth_2"/>
    <property type="match status" value="1"/>
</dbReference>
<evidence type="ECO:0000313" key="10">
    <source>
        <dbReference type="Proteomes" id="UP001143330"/>
    </source>
</evidence>
<dbReference type="SUPFAM" id="SSF55120">
    <property type="entry name" value="Pseudouridine synthase"/>
    <property type="match status" value="1"/>
</dbReference>
<keyword evidence="2 6" id="KW-0413">Isomerase</keyword>
<evidence type="ECO:0000256" key="7">
    <source>
        <dbReference type="SAM" id="MobiDB-lite"/>
    </source>
</evidence>
<evidence type="ECO:0000256" key="5">
    <source>
        <dbReference type="PROSITE-ProRule" id="PRU00182"/>
    </source>
</evidence>
<dbReference type="CDD" id="cd02869">
    <property type="entry name" value="PseudoU_synth_RluA_like"/>
    <property type="match status" value="1"/>
</dbReference>
<feature type="compositionally biased region" description="Acidic residues" evidence="7">
    <location>
        <begin position="7"/>
        <end position="19"/>
    </location>
</feature>
<dbReference type="EMBL" id="BSFM01000021">
    <property type="protein sequence ID" value="GLK86843.1"/>
    <property type="molecule type" value="Genomic_DNA"/>
</dbReference>
<reference evidence="9" key="2">
    <citation type="submission" date="2023-01" db="EMBL/GenBank/DDBJ databases">
        <authorList>
            <person name="Sun Q."/>
            <person name="Evtushenko L."/>
        </authorList>
    </citation>
    <scope>NUCLEOTIDE SEQUENCE</scope>
    <source>
        <strain evidence="9">VKM B-2789</strain>
    </source>
</reference>
<dbReference type="Proteomes" id="UP001143330">
    <property type="component" value="Unassembled WGS sequence"/>
</dbReference>
<sequence>MGTPPEEPLEDFEDTDDAAADGTRLDIIATPEDEGLRLDRMLVRHLPDMSRTRLQALLADGRLTREGKPVTGGSARVAAGARFTLTLPAPEPAEPIAQAIPLTIVYEDDDLIVVDKPAGMVVHPAPGNPDGTLVNALLYHCGASLSGIGGVRRPGIVHRLDKETSGLLVVAKNDRTHRALAAQFADHGRTGPLERLYVAFAWGVPEQSRGTVDAPLARHPISRERIAVRPGGRFAITHWERTAIYDDAEGRPVASRIECQLETGRTHQIRVHLGYIGHPLLGDAVYGQGFRTKAGRLAAPARAALESLAGQALHAARLGFEHPTTGQVMRFASPLRPDLARLEATLAGSG</sequence>
<dbReference type="PROSITE" id="PS50889">
    <property type="entry name" value="S4"/>
    <property type="match status" value="1"/>
</dbReference>
<keyword evidence="10" id="KW-1185">Reference proteome</keyword>